<name>A0A8E2I922_9BACI</name>
<evidence type="ECO:0000256" key="13">
    <source>
        <dbReference type="SAM" id="Phobius"/>
    </source>
</evidence>
<dbReference type="InterPro" id="IPR050429">
    <property type="entry name" value="PTS_Glucose_EIICBA"/>
</dbReference>
<evidence type="ECO:0000256" key="9">
    <source>
        <dbReference type="ARBA" id="ARBA00022989"/>
    </source>
</evidence>
<feature type="transmembrane region" description="Helical" evidence="13">
    <location>
        <begin position="340"/>
        <end position="363"/>
    </location>
</feature>
<keyword evidence="5" id="KW-0808">Transferase</keyword>
<feature type="region of interest" description="Disordered" evidence="12">
    <location>
        <begin position="427"/>
        <end position="446"/>
    </location>
</feature>
<keyword evidence="7 13" id="KW-0812">Transmembrane</keyword>
<evidence type="ECO:0000256" key="1">
    <source>
        <dbReference type="ARBA" id="ARBA00004651"/>
    </source>
</evidence>
<dbReference type="PANTHER" id="PTHR30009:SF20">
    <property type="entry name" value="PTS SYSTEM GLUCOSE-SPECIFIC EIICB COMPONENT-RELATED"/>
    <property type="match status" value="1"/>
</dbReference>
<dbReference type="InterPro" id="IPR011301">
    <property type="entry name" value="PTS_Mal/Glc-sp_IIBC_component"/>
</dbReference>
<comment type="caution">
    <text evidence="16">The sequence shown here is derived from an EMBL/GenBank/DDBJ whole genome shotgun (WGS) entry which is preliminary data.</text>
</comment>
<feature type="transmembrane region" description="Helical" evidence="13">
    <location>
        <begin position="21"/>
        <end position="42"/>
    </location>
</feature>
<feature type="transmembrane region" description="Helical" evidence="13">
    <location>
        <begin position="137"/>
        <end position="159"/>
    </location>
</feature>
<feature type="transmembrane region" description="Helical" evidence="13">
    <location>
        <begin position="317"/>
        <end position="334"/>
    </location>
</feature>
<keyword evidence="6" id="KW-0598">Phosphotransferase system</keyword>
<dbReference type="Gene3D" id="3.30.1360.60">
    <property type="entry name" value="Glucose permease domain IIB"/>
    <property type="match status" value="1"/>
</dbReference>
<keyword evidence="2" id="KW-0813">Transport</keyword>
<evidence type="ECO:0000256" key="2">
    <source>
        <dbReference type="ARBA" id="ARBA00022448"/>
    </source>
</evidence>
<feature type="transmembrane region" description="Helical" evidence="13">
    <location>
        <begin position="96"/>
        <end position="117"/>
    </location>
</feature>
<dbReference type="NCBIfam" id="NF007509">
    <property type="entry name" value="PRK10110.1"/>
    <property type="match status" value="1"/>
</dbReference>
<dbReference type="PROSITE" id="PS51098">
    <property type="entry name" value="PTS_EIIB_TYPE_1"/>
    <property type="match status" value="1"/>
</dbReference>
<evidence type="ECO:0000259" key="14">
    <source>
        <dbReference type="PROSITE" id="PS51098"/>
    </source>
</evidence>
<evidence type="ECO:0000259" key="15">
    <source>
        <dbReference type="PROSITE" id="PS51103"/>
    </source>
</evidence>
<dbReference type="GO" id="GO:0016301">
    <property type="term" value="F:kinase activity"/>
    <property type="evidence" value="ECO:0007669"/>
    <property type="project" value="UniProtKB-KW"/>
</dbReference>
<evidence type="ECO:0000313" key="16">
    <source>
        <dbReference type="EMBL" id="OOP66515.1"/>
    </source>
</evidence>
<protein>
    <submittedName>
        <fullName evidence="16">PTS maltose transporter subunit IICB</fullName>
    </submittedName>
</protein>
<dbReference type="NCBIfam" id="TIGR00826">
    <property type="entry name" value="EIIB_glc"/>
    <property type="match status" value="1"/>
</dbReference>
<dbReference type="RefSeq" id="WP_078111086.1">
    <property type="nucleotide sequence ID" value="NZ_CP065424.1"/>
</dbReference>
<evidence type="ECO:0000256" key="12">
    <source>
        <dbReference type="SAM" id="MobiDB-lite"/>
    </source>
</evidence>
<dbReference type="PROSITE" id="PS51103">
    <property type="entry name" value="PTS_EIIC_TYPE_1"/>
    <property type="match status" value="1"/>
</dbReference>
<dbReference type="InterPro" id="IPR003352">
    <property type="entry name" value="PTS_EIIC"/>
</dbReference>
<keyword evidence="3" id="KW-1003">Cell membrane</keyword>
<reference evidence="16 17" key="1">
    <citation type="submission" date="2017-01" db="EMBL/GenBank/DDBJ databases">
        <title>Draft genome sequence of Bacillus oleronius.</title>
        <authorList>
            <person name="Allam M."/>
        </authorList>
    </citation>
    <scope>NUCLEOTIDE SEQUENCE [LARGE SCALE GENOMIC DNA]</scope>
    <source>
        <strain evidence="16 17">DSM 9356</strain>
    </source>
</reference>
<keyword evidence="10 13" id="KW-0472">Membrane</keyword>
<dbReference type="EMBL" id="MTLA01000303">
    <property type="protein sequence ID" value="OOP66515.1"/>
    <property type="molecule type" value="Genomic_DNA"/>
</dbReference>
<dbReference type="FunFam" id="3.30.1360.60:FF:000001">
    <property type="entry name" value="PTS system glucose-specific IIBC component PtsG"/>
    <property type="match status" value="1"/>
</dbReference>
<dbReference type="AlphaFoldDB" id="A0A8E2I922"/>
<evidence type="ECO:0000256" key="11">
    <source>
        <dbReference type="PROSITE-ProRule" id="PRU00421"/>
    </source>
</evidence>
<accession>A0A8E2I922</accession>
<dbReference type="Pfam" id="PF00367">
    <property type="entry name" value="PTS_EIIB"/>
    <property type="match status" value="1"/>
</dbReference>
<dbReference type="InterPro" id="IPR036878">
    <property type="entry name" value="Glu_permease_IIB"/>
</dbReference>
<dbReference type="Pfam" id="PF02378">
    <property type="entry name" value="PTS_EIIC"/>
    <property type="match status" value="1"/>
</dbReference>
<evidence type="ECO:0000256" key="4">
    <source>
        <dbReference type="ARBA" id="ARBA00022597"/>
    </source>
</evidence>
<dbReference type="InterPro" id="IPR001996">
    <property type="entry name" value="PTS_IIB_1"/>
</dbReference>
<feature type="transmembrane region" description="Helical" evidence="13">
    <location>
        <begin position="171"/>
        <end position="196"/>
    </location>
</feature>
<keyword evidence="9 13" id="KW-1133">Transmembrane helix</keyword>
<dbReference type="NCBIfam" id="TIGR02004">
    <property type="entry name" value="PTS-IIBC-malX"/>
    <property type="match status" value="1"/>
</dbReference>
<dbReference type="InterPro" id="IPR013013">
    <property type="entry name" value="PTS_EIIC_1"/>
</dbReference>
<dbReference type="GO" id="GO:0090563">
    <property type="term" value="F:protein-phosphocysteine-sugar phosphotransferase activity"/>
    <property type="evidence" value="ECO:0007669"/>
    <property type="project" value="TreeGrafter"/>
</dbReference>
<dbReference type="PANTHER" id="PTHR30009">
    <property type="entry name" value="CYTOCHROME C-TYPE SYNTHESIS PROTEIN AND PTS TRANSMEMBRANE COMPONENT"/>
    <property type="match status" value="1"/>
</dbReference>
<evidence type="ECO:0000256" key="3">
    <source>
        <dbReference type="ARBA" id="ARBA00022475"/>
    </source>
</evidence>
<organism evidence="16 17">
    <name type="scientific">Heyndrickxia oleronia</name>
    <dbReference type="NCBI Taxonomy" id="38875"/>
    <lineage>
        <taxon>Bacteria</taxon>
        <taxon>Bacillati</taxon>
        <taxon>Bacillota</taxon>
        <taxon>Bacilli</taxon>
        <taxon>Bacillales</taxon>
        <taxon>Bacillaceae</taxon>
        <taxon>Heyndrickxia</taxon>
    </lineage>
</organism>
<dbReference type="GO" id="GO:0009401">
    <property type="term" value="P:phosphoenolpyruvate-dependent sugar phosphotransferase system"/>
    <property type="evidence" value="ECO:0007669"/>
    <property type="project" value="UniProtKB-KW"/>
</dbReference>
<evidence type="ECO:0000256" key="6">
    <source>
        <dbReference type="ARBA" id="ARBA00022683"/>
    </source>
</evidence>
<proteinExistence type="predicted"/>
<comment type="subcellular location">
    <subcellularLocation>
        <location evidence="1">Cell membrane</location>
        <topology evidence="1">Multi-pass membrane protein</topology>
    </subcellularLocation>
</comment>
<dbReference type="CDD" id="cd00212">
    <property type="entry name" value="PTS_IIB_glc"/>
    <property type="match status" value="1"/>
</dbReference>
<feature type="domain" description="PTS EIIB type-1" evidence="14">
    <location>
        <begin position="447"/>
        <end position="529"/>
    </location>
</feature>
<dbReference type="GO" id="GO:0008982">
    <property type="term" value="F:protein-N(PI)-phosphohistidine-sugar phosphotransferase activity"/>
    <property type="evidence" value="ECO:0007669"/>
    <property type="project" value="InterPro"/>
</dbReference>
<sequence>MKTKARSTSKGWEFFQGLGKTFMLPVALLAFMGLLLGIGSSFTSPTTIENLPFLDHKVIQVFLRFISMVGGFAYTYLPLLFAMAIPLGLARYEKGVAAFSGLIGYVIMHLSINFYLVETDRIANADVMRQEGQGMVLGIQSLEMGVLGGIIAGLIVYFLHQRFYNIKLPQAFAFFGGARFVPIITAITLSIVGIIIPMIWPFFTMIINGIGSAIKGAGVFGPFLFGAGERLLLPFGLHHILVAMIRFTEAGGTAVINGDTVSGALNIFYAELKNGSPISASATAFLSQGKMPTFMFGLPAVALAIYHTAKPKNRKKIKGLLISGVIATFVTGITEPIEFLFLFLAPALYGIHVILTGLGFMVMALLGTKIGNTDGGILDFLIFGVLQGTYTKWYLVLVIGVIWFAIYYSVFRYAIIKFNLKTPGREVEEDQEGSDSANSKSSSHSDNSQAAKLLDALGGPENIQSLDNCITRLRLVVDSLEKVDEPALKKNGALGVIKLDDHNIQVVIGTHVNHVRMEMDHLIESKGYKISG</sequence>
<evidence type="ECO:0000313" key="17">
    <source>
        <dbReference type="Proteomes" id="UP000189761"/>
    </source>
</evidence>
<keyword evidence="8" id="KW-0418">Kinase</keyword>
<feature type="domain" description="PTS EIIC type-1" evidence="15">
    <location>
        <begin position="9"/>
        <end position="427"/>
    </location>
</feature>
<feature type="active site" description="Phosphocysteine intermediate; for EIIB activity" evidence="11">
    <location>
        <position position="469"/>
    </location>
</feature>
<keyword evidence="17" id="KW-1185">Reference proteome</keyword>
<gene>
    <name evidence="16" type="ORF">BWZ43_20625</name>
</gene>
<feature type="compositionally biased region" description="Low complexity" evidence="12">
    <location>
        <begin position="434"/>
        <end position="446"/>
    </location>
</feature>
<feature type="transmembrane region" description="Helical" evidence="13">
    <location>
        <begin position="202"/>
        <end position="225"/>
    </location>
</feature>
<dbReference type="Proteomes" id="UP000189761">
    <property type="component" value="Unassembled WGS sequence"/>
</dbReference>
<feature type="transmembrane region" description="Helical" evidence="13">
    <location>
        <begin position="62"/>
        <end position="84"/>
    </location>
</feature>
<evidence type="ECO:0000256" key="7">
    <source>
        <dbReference type="ARBA" id="ARBA00022692"/>
    </source>
</evidence>
<evidence type="ECO:0000256" key="10">
    <source>
        <dbReference type="ARBA" id="ARBA00023136"/>
    </source>
</evidence>
<evidence type="ECO:0000256" key="8">
    <source>
        <dbReference type="ARBA" id="ARBA00022777"/>
    </source>
</evidence>
<feature type="transmembrane region" description="Helical" evidence="13">
    <location>
        <begin position="393"/>
        <end position="415"/>
    </location>
</feature>
<dbReference type="GO" id="GO:0005886">
    <property type="term" value="C:plasma membrane"/>
    <property type="evidence" value="ECO:0007669"/>
    <property type="project" value="UniProtKB-SubCell"/>
</dbReference>
<dbReference type="SUPFAM" id="SSF55604">
    <property type="entry name" value="Glucose permease domain IIB"/>
    <property type="match status" value="1"/>
</dbReference>
<dbReference type="InterPro" id="IPR018113">
    <property type="entry name" value="PTrfase_EIIB_Cys"/>
</dbReference>
<keyword evidence="4" id="KW-0762">Sugar transport</keyword>
<evidence type="ECO:0000256" key="5">
    <source>
        <dbReference type="ARBA" id="ARBA00022679"/>
    </source>
</evidence>